<feature type="region of interest" description="Disordered" evidence="1">
    <location>
        <begin position="208"/>
        <end position="231"/>
    </location>
</feature>
<dbReference type="GO" id="GO:0005509">
    <property type="term" value="F:calcium ion binding"/>
    <property type="evidence" value="ECO:0007669"/>
    <property type="project" value="InterPro"/>
</dbReference>
<protein>
    <submittedName>
        <fullName evidence="3">Uncharacterized protein</fullName>
    </submittedName>
</protein>
<dbReference type="Proteomes" id="UP000264071">
    <property type="component" value="Unassembled WGS sequence"/>
</dbReference>
<feature type="compositionally biased region" description="Low complexity" evidence="1">
    <location>
        <begin position="43"/>
        <end position="53"/>
    </location>
</feature>
<feature type="transmembrane region" description="Helical" evidence="2">
    <location>
        <begin position="1338"/>
        <end position="1359"/>
    </location>
</feature>
<reference evidence="3 4" key="1">
    <citation type="journal article" date="2018" name="Nat. Biotechnol.">
        <title>A standardized bacterial taxonomy based on genome phylogeny substantially revises the tree of life.</title>
        <authorList>
            <person name="Parks D.H."/>
            <person name="Chuvochina M."/>
            <person name="Waite D.W."/>
            <person name="Rinke C."/>
            <person name="Skarshewski A."/>
            <person name="Chaumeil P.A."/>
            <person name="Hugenholtz P."/>
        </authorList>
    </citation>
    <scope>NUCLEOTIDE SEQUENCE [LARGE SCALE GENOMIC DNA]</scope>
    <source>
        <strain evidence="3">UBA8844</strain>
    </source>
</reference>
<feature type="region of interest" description="Disordered" evidence="1">
    <location>
        <begin position="43"/>
        <end position="77"/>
    </location>
</feature>
<evidence type="ECO:0000313" key="4">
    <source>
        <dbReference type="Proteomes" id="UP000264071"/>
    </source>
</evidence>
<accession>A0A3D4V849</accession>
<evidence type="ECO:0000256" key="2">
    <source>
        <dbReference type="SAM" id="Phobius"/>
    </source>
</evidence>
<feature type="compositionally biased region" description="Basic and acidic residues" evidence="1">
    <location>
        <begin position="155"/>
        <end position="172"/>
    </location>
</feature>
<gene>
    <name evidence="3" type="ORF">DGD08_04760</name>
</gene>
<keyword evidence="2" id="KW-0472">Membrane</keyword>
<dbReference type="PANTHER" id="PTHR34491">
    <property type="entry name" value="A-TYPE INCLUSION PROTEIN, PUTATIVE-RELATED"/>
    <property type="match status" value="1"/>
</dbReference>
<feature type="region of interest" description="Disordered" evidence="1">
    <location>
        <begin position="1601"/>
        <end position="1634"/>
    </location>
</feature>
<comment type="caution">
    <text evidence="3">The sequence shown here is derived from an EMBL/GenBank/DDBJ whole genome shotgun (WGS) entry which is preliminary data.</text>
</comment>
<dbReference type="GO" id="GO:0005544">
    <property type="term" value="F:calcium-dependent phospholipid binding"/>
    <property type="evidence" value="ECO:0007669"/>
    <property type="project" value="InterPro"/>
</dbReference>
<keyword evidence="2" id="KW-0812">Transmembrane</keyword>
<dbReference type="EMBL" id="DPIY01000005">
    <property type="protein sequence ID" value="HCT56507.1"/>
    <property type="molecule type" value="Genomic_DNA"/>
</dbReference>
<feature type="compositionally biased region" description="Basic and acidic residues" evidence="1">
    <location>
        <begin position="1601"/>
        <end position="1621"/>
    </location>
</feature>
<keyword evidence="2" id="KW-1133">Transmembrane helix</keyword>
<dbReference type="Gene3D" id="1.10.220.10">
    <property type="entry name" value="Annexin"/>
    <property type="match status" value="1"/>
</dbReference>
<feature type="transmembrane region" description="Helical" evidence="2">
    <location>
        <begin position="1366"/>
        <end position="1386"/>
    </location>
</feature>
<dbReference type="PANTHER" id="PTHR34491:SF137">
    <property type="entry name" value="AGL058CP"/>
    <property type="match status" value="1"/>
</dbReference>
<feature type="region of interest" description="Disordered" evidence="1">
    <location>
        <begin position="155"/>
        <end position="180"/>
    </location>
</feature>
<feature type="compositionally biased region" description="Basic and acidic residues" evidence="1">
    <location>
        <begin position="61"/>
        <end position="72"/>
    </location>
</feature>
<proteinExistence type="predicted"/>
<feature type="region of interest" description="Disordered" evidence="1">
    <location>
        <begin position="1"/>
        <end position="22"/>
    </location>
</feature>
<feature type="compositionally biased region" description="Basic and acidic residues" evidence="1">
    <location>
        <begin position="208"/>
        <end position="225"/>
    </location>
</feature>
<dbReference type="InterPro" id="IPR037104">
    <property type="entry name" value="Annexin_sf"/>
</dbReference>
<name>A0A3D4V849_9BACT</name>
<organism evidence="3 4">
    <name type="scientific">Gemmatimonas aurantiaca</name>
    <dbReference type="NCBI Taxonomy" id="173480"/>
    <lineage>
        <taxon>Bacteria</taxon>
        <taxon>Pseudomonadati</taxon>
        <taxon>Gemmatimonadota</taxon>
        <taxon>Gemmatimonadia</taxon>
        <taxon>Gemmatimonadales</taxon>
        <taxon>Gemmatimonadaceae</taxon>
        <taxon>Gemmatimonas</taxon>
    </lineage>
</organism>
<evidence type="ECO:0000313" key="3">
    <source>
        <dbReference type="EMBL" id="HCT56507.1"/>
    </source>
</evidence>
<evidence type="ECO:0000256" key="1">
    <source>
        <dbReference type="SAM" id="MobiDB-lite"/>
    </source>
</evidence>
<feature type="region of interest" description="Disordered" evidence="1">
    <location>
        <begin position="1816"/>
        <end position="1844"/>
    </location>
</feature>
<dbReference type="SUPFAM" id="SSF47874">
    <property type="entry name" value="Annexin"/>
    <property type="match status" value="1"/>
</dbReference>
<sequence>MSAIGEVQREVSQAAASLPKLDAGGYDAAQAAQRALGFRLARTGAAAHGPAQARGGGGGGERAEGDRPREPDPVPSHTKALVEVGKKRLPEAIRYGFSPTPFKRIPVLGSTPLTGEQMLVLKSTAKGQFADALGEEDRRRLADRKVREDAFNAAEKKKLEAEGPKKKGEKDTPAATFVDDGPKTFAEMRQMLLDVPKPPEIADLAKKKENDKATEDAVPKYHEPEPPPPIVFKPAQKEDIGRALAGLRAESDVTANEILSGIRKSVYSSGLIGPVLEDLEPKLGMSHLPAVKNAVDAKIGELQKGAGISDQDLEKAVAARREELRLLREQMAKGATQAQMDTQRVAASKAKKEAAEVAAKKEAADIRAGKVKRAAPKVKLAMDVDSRRQRQLDYVTKDVSDLVVRFKQKGEIRDSVVARMYNDFANAYKFAAQQDEYEIIRKTNDPVSALYGFTPRSAEAGEAQETLDKWLEARLAELESSRKAQKAADDLVIATYQDEARQLGDAKREALRVWAEKRTGKKRTAEQKVADVARDKANQKQADAAAIEQLGRARLAVGVVNDFSLAEAIGAEVQKGADRATIIANLRLNAAQEAILDAYLTPGIPGDDRALSAVIVGTRLRIQNELRGPISADIEASVLTVYGEDAVALDRIGKAQRDSFSARDIAVNVHKALDSLDTDEQAVYSNLANLTKVQAQAIRLAYKLEYKGSTIEGDMKGGTFYGMSGNELRRAQKLMEADQASADALGKRIALKGNEGTWYNAVNPFSTADIEELDKINHGKSLEERQASEDAYNAMYDDALADKLLRVPRDIREEKDEAKRDKRMVDYRKSVFADYRKEGKSKLLADADEELQNDRHRQRFRYSVAGDDESADALGLRDYLPTPAEIRKFDEDMTRAGHPGMGKLLVGDKKKIEAIYERIRTEATARANRERWTQDQLEAEIARRSAKVERAFNHHFGSAYENSAGSALRAAIGVGFSQHAEDRNFVNALADNDQRKADAARIQMEHQGLWASDDVENAVLAKQKQRALEEQRRNMLPLQRVVMARKLADMEKEARDTAYADAKRANLDEATARQRAKEAWTGAKEWEVTQQLQRAVDRSIDKAAQAQALGDMDALRAVFKSDYKLDLDEVVLSDTSGYDNQKAATLLKQGGHLTLGQTMFFAVRGNGTDEEALNALKGHTSEEIDEARAEFRQLALADRWTARGILNRAWSDRPHNDLDMDAEIKDDISGRTGFDVGQMLQGEPKTIREKRARLLEAITWEKEAGPLGDWLAGHQQSVMDADLERLDRTIAMLENPELSAEQRKRYIGYFEQDVTTVHAGIAAHREMLDTWTDRITTVVGFIVGIAVTILTFGAAGLVLAAVIGSIAATASTIALKAAILGAAYGWEDLYTDIAVGVVDAVTAAATAGMGEKLLGVAKRAAAPAASRFAFGRGIQRALQTGGRAAFLNPAEGALAKAIPKSALLESMVKRGGAAKVLAIGMAEGAENLVANIPSALASNVLDDNNYKEGNFLGNILAGTAKQAGMSAGMGLAMKPVMKGTGSVFEAMGRIKDAAFKGQAAPHFGSFEAVRSRYPEITVEEYASLRAMHENEVGLRERAVRESRAEAEESSAARDSAHETERTVASTDRQAVRDDPMVRNENDLVTHRVMDEGQVRDLLPSGLRETLKVEVDPKAPADSIKVERVKRLGVIVDVKLVVGPAARPIDVLRHLNTVHAMQRYVGVTGTLVRAVEYARSWVVKNGPPPFGSKAWEAWHELHKLPSLLEDRFELLRSGQLDADARERIFADIDRIASQIDGHRTTLETRDLTEGVGYIAVNGKVAHPDPPPVASTRPSDPSDRGNPKLPRYAAEHSALHRKFPDATYLQVGAAWVETKIDGTSRTYRVLEVRDKSTNDLIIRREEIRTLDAKGREVDRWVQRGSESNRVGAVGEEAFRLQFEEELGRPNAVRQMLLPNEAIQRGGGQGFDGVVVRFDSSGKATIVLVEVKNYAGRYVPLADITAVGENLNDNLKRLRDQLGTPQGRKDLGLDVKQAREMVAAIDANRLEYELRLGHDTNMGDITSARSSVLADLRETIRTERGLPKDAVIVVRKGESIKAEHLKTAADRLQKLEALDASSTVSRLAGELPSKGSADNVRIARAAVTAQENLGSFVTPPLVAAKGGSSFVDAKQQRFVVHSRSGGMSATKLSEGVIASLKTASRGTRPRAQIVVDETNLSPGERRTVRKHLSALAKSGQKLDLGLVVMVDVSRQTAKRLDLSVPY</sequence>